<reference evidence="2 3" key="1">
    <citation type="submission" date="2019-01" db="EMBL/GenBank/DDBJ databases">
        <title>Sequencing the genomes of 1000 actinobacteria strains.</title>
        <authorList>
            <person name="Klenk H.-P."/>
        </authorList>
    </citation>
    <scope>NUCLEOTIDE SEQUENCE [LARGE SCALE GENOMIC DNA]</scope>
    <source>
        <strain evidence="2 3">DSM 43925</strain>
    </source>
</reference>
<gene>
    <name evidence="2" type="ORF">EDD27_3718</name>
</gene>
<evidence type="ECO:0000256" key="1">
    <source>
        <dbReference type="SAM" id="MobiDB-lite"/>
    </source>
</evidence>
<keyword evidence="3" id="KW-1185">Reference proteome</keyword>
<organism evidence="2 3">
    <name type="scientific">Nonomuraea polychroma</name>
    <dbReference type="NCBI Taxonomy" id="46176"/>
    <lineage>
        <taxon>Bacteria</taxon>
        <taxon>Bacillati</taxon>
        <taxon>Actinomycetota</taxon>
        <taxon>Actinomycetes</taxon>
        <taxon>Streptosporangiales</taxon>
        <taxon>Streptosporangiaceae</taxon>
        <taxon>Nonomuraea</taxon>
    </lineage>
</organism>
<evidence type="ECO:0000313" key="3">
    <source>
        <dbReference type="Proteomes" id="UP000284824"/>
    </source>
</evidence>
<protein>
    <recommendedName>
        <fullName evidence="4">WYL domain-containing protein</fullName>
    </recommendedName>
</protein>
<feature type="region of interest" description="Disordered" evidence="1">
    <location>
        <begin position="18"/>
        <end position="130"/>
    </location>
</feature>
<dbReference type="AlphaFoldDB" id="A0A438M683"/>
<feature type="compositionally biased region" description="Polar residues" evidence="1">
    <location>
        <begin position="105"/>
        <end position="121"/>
    </location>
</feature>
<accession>A0A438M683</accession>
<evidence type="ECO:0008006" key="4">
    <source>
        <dbReference type="Google" id="ProtNLM"/>
    </source>
</evidence>
<name>A0A438M683_9ACTN</name>
<feature type="region of interest" description="Disordered" evidence="1">
    <location>
        <begin position="157"/>
        <end position="176"/>
    </location>
</feature>
<sequence length="281" mass="30270">MPPKKSTEALMPTAKARILSRAGSKTGSFPRPLPSPWRSPSRPCRRSSPASARTRPVLSPRCTRRCPCAAACTPKRSPSFQPATTGSSPRHRSTPRSSAPLAARSTGSTSFAWTTPVTANPSRSRWSRTISWSGPHAGTWSPSTRMRTDGARCAWTASNHTCPRTPPSTDVTSRTAIPPPLVMTAHDRGDAAAEWPCRGSAIVALPASTVARFPPADQQSGTSPKPRADSPLGAWSWPGLAGLLLTFDADITDIEPAELRQALHSLRTRIIKELRPDRPHR</sequence>
<evidence type="ECO:0000313" key="2">
    <source>
        <dbReference type="EMBL" id="RVX41227.1"/>
    </source>
</evidence>
<comment type="caution">
    <text evidence="2">The sequence shown here is derived from an EMBL/GenBank/DDBJ whole genome shotgun (WGS) entry which is preliminary data.</text>
</comment>
<dbReference type="Proteomes" id="UP000284824">
    <property type="component" value="Unassembled WGS sequence"/>
</dbReference>
<proteinExistence type="predicted"/>
<feature type="compositionally biased region" description="Polar residues" evidence="1">
    <location>
        <begin position="157"/>
        <end position="175"/>
    </location>
</feature>
<feature type="compositionally biased region" description="Low complexity" evidence="1">
    <location>
        <begin position="38"/>
        <end position="56"/>
    </location>
</feature>
<dbReference type="EMBL" id="SAUN01000001">
    <property type="protein sequence ID" value="RVX41227.1"/>
    <property type="molecule type" value="Genomic_DNA"/>
</dbReference>